<keyword evidence="4" id="KW-0067">ATP-binding</keyword>
<comment type="similarity">
    <text evidence="1">Belongs to the GHMP kinase family. GalK subfamily.</text>
</comment>
<feature type="domain" description="GHMP kinase N-terminal" evidence="5">
    <location>
        <begin position="126"/>
        <end position="214"/>
    </location>
</feature>
<proteinExistence type="inferred from homology"/>
<dbReference type="InterPro" id="IPR020568">
    <property type="entry name" value="Ribosomal_Su5_D2-typ_SF"/>
</dbReference>
<comment type="caution">
    <text evidence="7">The sequence shown here is derived from an EMBL/GenBank/DDBJ whole genome shotgun (WGS) entry which is preliminary data.</text>
</comment>
<dbReference type="InterPro" id="IPR014721">
    <property type="entry name" value="Ribsml_uS5_D2-typ_fold_subgr"/>
</dbReference>
<dbReference type="SUPFAM" id="SSF55060">
    <property type="entry name" value="GHMP Kinase, C-terminal domain"/>
    <property type="match status" value="1"/>
</dbReference>
<dbReference type="SUPFAM" id="SSF54211">
    <property type="entry name" value="Ribosomal protein S5 domain 2-like"/>
    <property type="match status" value="1"/>
</dbReference>
<keyword evidence="8" id="KW-1185">Reference proteome</keyword>
<keyword evidence="3" id="KW-0808">Transferase</keyword>
<dbReference type="Pfam" id="PF00288">
    <property type="entry name" value="GHMP_kinases_N"/>
    <property type="match status" value="1"/>
</dbReference>
<keyword evidence="2" id="KW-0547">Nucleotide-binding</keyword>
<dbReference type="GO" id="GO:0006012">
    <property type="term" value="P:galactose metabolic process"/>
    <property type="evidence" value="ECO:0007669"/>
    <property type="project" value="InterPro"/>
</dbReference>
<dbReference type="PRINTS" id="PR00959">
    <property type="entry name" value="MEVGALKINASE"/>
</dbReference>
<evidence type="ECO:0000313" key="8">
    <source>
        <dbReference type="Proteomes" id="UP000774750"/>
    </source>
</evidence>
<dbReference type="PIRSF" id="PIRSF000530">
    <property type="entry name" value="Galactokinase"/>
    <property type="match status" value="1"/>
</dbReference>
<dbReference type="InterPro" id="IPR000705">
    <property type="entry name" value="Galactokinase"/>
</dbReference>
<protein>
    <submittedName>
        <fullName evidence="7">Galactokinase</fullName>
    </submittedName>
</protein>
<evidence type="ECO:0000256" key="2">
    <source>
        <dbReference type="ARBA" id="ARBA00022741"/>
    </source>
</evidence>
<dbReference type="Pfam" id="PF10509">
    <property type="entry name" value="GalKase_gal_bdg"/>
    <property type="match status" value="1"/>
</dbReference>
<feature type="domain" description="Galactokinase N-terminal" evidence="6">
    <location>
        <begin position="41"/>
        <end position="90"/>
    </location>
</feature>
<dbReference type="PANTHER" id="PTHR10457:SF7">
    <property type="entry name" value="GALACTOKINASE-RELATED"/>
    <property type="match status" value="1"/>
</dbReference>
<evidence type="ECO:0000256" key="4">
    <source>
        <dbReference type="ARBA" id="ARBA00022840"/>
    </source>
</evidence>
<evidence type="ECO:0000256" key="1">
    <source>
        <dbReference type="ARBA" id="ARBA00006566"/>
    </source>
</evidence>
<dbReference type="PANTHER" id="PTHR10457">
    <property type="entry name" value="MEVALONATE KINASE/GALACTOKINASE"/>
    <property type="match status" value="1"/>
</dbReference>
<reference evidence="7" key="1">
    <citation type="submission" date="2020-08" db="EMBL/GenBank/DDBJ databases">
        <authorList>
            <person name="Cejkova D."/>
            <person name="Kubasova T."/>
            <person name="Jahodarova E."/>
            <person name="Rychlik I."/>
        </authorList>
    </citation>
    <scope>NUCLEOTIDE SEQUENCE</scope>
    <source>
        <strain evidence="7">An559</strain>
    </source>
</reference>
<dbReference type="InterPro" id="IPR036554">
    <property type="entry name" value="GHMP_kinase_C_sf"/>
</dbReference>
<dbReference type="PRINTS" id="PR00473">
    <property type="entry name" value="GALCTOKINASE"/>
</dbReference>
<evidence type="ECO:0000259" key="5">
    <source>
        <dbReference type="Pfam" id="PF00288"/>
    </source>
</evidence>
<evidence type="ECO:0000256" key="3">
    <source>
        <dbReference type="ARBA" id="ARBA00022777"/>
    </source>
</evidence>
<sequence length="427" mass="45377">MNSQSLLNACRNKQLDPVFASVYGTSDLCAVHDRFCALIEGFMHHFGEAADLSLFSAPGRTELIGNHTDHQNGCVIAGAVSLDAIAAAAPCAEPVISLVSEGYAPIQVSLSTLSPQESEKNTTAALIRGVAAEMAKRGYAVSGANIYVSSNVLSGSGLSSSACFEVLIGCILNEFYCGGALDAQTLAKIGQVAENVFFGKPSGLMDQMACAVGGCVYIDFADLSAPKVVPITFSPDAFDCALVIVDSGADHADLTDDYAAIPAEMKQCAAFFGKTLLREVNPDTFFDSVKELRTQATDRAVLRSIHFFNEIERVNLLKNAMEANDQPAFFQTVLESGRSSWELLQNISSPSHPNEQSVALALTFAQRLLHGQGAVRVHGGGFAGTIQAYVPHSMLDAFVNGMEQVLHPGCCHVLTIRPVGCLKFAID</sequence>
<dbReference type="InterPro" id="IPR019539">
    <property type="entry name" value="GalKase_N"/>
</dbReference>
<dbReference type="InterPro" id="IPR006204">
    <property type="entry name" value="GHMP_kinase_N_dom"/>
</dbReference>
<dbReference type="EMBL" id="JACJKY010000022">
    <property type="protein sequence ID" value="MBM6921664.1"/>
    <property type="molecule type" value="Genomic_DNA"/>
</dbReference>
<dbReference type="GO" id="GO:0005524">
    <property type="term" value="F:ATP binding"/>
    <property type="evidence" value="ECO:0007669"/>
    <property type="project" value="UniProtKB-KW"/>
</dbReference>
<keyword evidence="3" id="KW-0418">Kinase</keyword>
<evidence type="ECO:0000313" key="7">
    <source>
        <dbReference type="EMBL" id="MBM6921664.1"/>
    </source>
</evidence>
<dbReference type="AlphaFoldDB" id="A0A938XAL7"/>
<dbReference type="Gene3D" id="3.30.230.10">
    <property type="match status" value="1"/>
</dbReference>
<dbReference type="Proteomes" id="UP000774750">
    <property type="component" value="Unassembled WGS sequence"/>
</dbReference>
<dbReference type="RefSeq" id="WP_204447817.1">
    <property type="nucleotide sequence ID" value="NZ_JACJKY010000022.1"/>
</dbReference>
<dbReference type="GO" id="GO:0005829">
    <property type="term" value="C:cytosol"/>
    <property type="evidence" value="ECO:0007669"/>
    <property type="project" value="TreeGrafter"/>
</dbReference>
<organism evidence="7 8">
    <name type="scientific">Merdimmobilis hominis</name>
    <dbReference type="NCBI Taxonomy" id="2897707"/>
    <lineage>
        <taxon>Bacteria</taxon>
        <taxon>Bacillati</taxon>
        <taxon>Bacillota</taxon>
        <taxon>Clostridia</taxon>
        <taxon>Eubacteriales</taxon>
        <taxon>Oscillospiraceae</taxon>
        <taxon>Merdimmobilis</taxon>
    </lineage>
</organism>
<name>A0A938XAL7_9FIRM</name>
<evidence type="ECO:0000259" key="6">
    <source>
        <dbReference type="Pfam" id="PF10509"/>
    </source>
</evidence>
<accession>A0A938XAL7</accession>
<dbReference type="InterPro" id="IPR006206">
    <property type="entry name" value="Mevalonate/galactokinase"/>
</dbReference>
<dbReference type="GO" id="GO:0004335">
    <property type="term" value="F:galactokinase activity"/>
    <property type="evidence" value="ECO:0007669"/>
    <property type="project" value="InterPro"/>
</dbReference>
<dbReference type="Gene3D" id="3.30.70.890">
    <property type="entry name" value="GHMP kinase, C-terminal domain"/>
    <property type="match status" value="1"/>
</dbReference>
<gene>
    <name evidence="7" type="ORF">H6A12_10935</name>
</gene>
<reference evidence="7" key="2">
    <citation type="journal article" date="2021" name="Sci. Rep.">
        <title>The distribution of antibiotic resistance genes in chicken gut microbiota commensals.</title>
        <authorList>
            <person name="Juricova H."/>
            <person name="Matiasovicova J."/>
            <person name="Kubasova T."/>
            <person name="Cejkova D."/>
            <person name="Rychlik I."/>
        </authorList>
    </citation>
    <scope>NUCLEOTIDE SEQUENCE</scope>
    <source>
        <strain evidence="7">An559</strain>
    </source>
</reference>